<protein>
    <submittedName>
        <fullName evidence="6">AAA family ATPase</fullName>
    </submittedName>
</protein>
<keyword evidence="1" id="KW-0805">Transcription regulation</keyword>
<dbReference type="Gene3D" id="1.10.10.10">
    <property type="entry name" value="Winged helix-like DNA-binding domain superfamily/Winged helix DNA-binding domain"/>
    <property type="match status" value="1"/>
</dbReference>
<keyword evidence="3" id="KW-0804">Transcription</keyword>
<dbReference type="InterPro" id="IPR041664">
    <property type="entry name" value="AAA_16"/>
</dbReference>
<evidence type="ECO:0000259" key="5">
    <source>
        <dbReference type="PROSITE" id="PS50043"/>
    </source>
</evidence>
<dbReference type="InterPro" id="IPR041617">
    <property type="entry name" value="TPR_MalT"/>
</dbReference>
<reference evidence="6 7" key="1">
    <citation type="submission" date="2020-12" db="EMBL/GenBank/DDBJ databases">
        <title>Pseudomonas schmalbachii sp. nov. isolated from millipede gut.</title>
        <authorList>
            <person name="Shelomi M."/>
        </authorList>
    </citation>
    <scope>NUCLEOTIDE SEQUENCE [LARGE SCALE GENOMIC DNA]</scope>
    <source>
        <strain evidence="6 7">Milli4</strain>
    </source>
</reference>
<accession>A0ABS3TY11</accession>
<dbReference type="Pfam" id="PF13191">
    <property type="entry name" value="AAA_16"/>
    <property type="match status" value="1"/>
</dbReference>
<dbReference type="SUPFAM" id="SSF52540">
    <property type="entry name" value="P-loop containing nucleoside triphosphate hydrolases"/>
    <property type="match status" value="1"/>
</dbReference>
<evidence type="ECO:0000313" key="6">
    <source>
        <dbReference type="EMBL" id="MBO3278083.1"/>
    </source>
</evidence>
<feature type="compositionally biased region" description="Polar residues" evidence="4">
    <location>
        <begin position="1"/>
        <end position="14"/>
    </location>
</feature>
<proteinExistence type="predicted"/>
<dbReference type="PANTHER" id="PTHR44688:SF16">
    <property type="entry name" value="DNA-BINDING TRANSCRIPTIONAL ACTIVATOR DEVR_DOSR"/>
    <property type="match status" value="1"/>
</dbReference>
<dbReference type="EMBL" id="JAELYA010000011">
    <property type="protein sequence ID" value="MBO3278083.1"/>
    <property type="molecule type" value="Genomic_DNA"/>
</dbReference>
<keyword evidence="2" id="KW-0238">DNA-binding</keyword>
<dbReference type="SMART" id="SM00382">
    <property type="entry name" value="AAA"/>
    <property type="match status" value="1"/>
</dbReference>
<dbReference type="InterPro" id="IPR003593">
    <property type="entry name" value="AAA+_ATPase"/>
</dbReference>
<dbReference type="InterPro" id="IPR011990">
    <property type="entry name" value="TPR-like_helical_dom_sf"/>
</dbReference>
<feature type="domain" description="HTH luxR-type" evidence="5">
    <location>
        <begin position="846"/>
        <end position="911"/>
    </location>
</feature>
<dbReference type="SUPFAM" id="SSF48452">
    <property type="entry name" value="TPR-like"/>
    <property type="match status" value="1"/>
</dbReference>
<dbReference type="SUPFAM" id="SSF46894">
    <property type="entry name" value="C-terminal effector domain of the bipartite response regulators"/>
    <property type="match status" value="1"/>
</dbReference>
<dbReference type="PANTHER" id="PTHR44688">
    <property type="entry name" value="DNA-BINDING TRANSCRIPTIONAL ACTIVATOR DEVR_DOSR"/>
    <property type="match status" value="1"/>
</dbReference>
<keyword evidence="7" id="KW-1185">Reference proteome</keyword>
<evidence type="ECO:0000256" key="3">
    <source>
        <dbReference type="ARBA" id="ARBA00023163"/>
    </source>
</evidence>
<dbReference type="Pfam" id="PF25873">
    <property type="entry name" value="WHD_MalT"/>
    <property type="match status" value="1"/>
</dbReference>
<dbReference type="Gene3D" id="3.40.50.300">
    <property type="entry name" value="P-loop containing nucleotide triphosphate hydrolases"/>
    <property type="match status" value="1"/>
</dbReference>
<evidence type="ECO:0000256" key="2">
    <source>
        <dbReference type="ARBA" id="ARBA00023125"/>
    </source>
</evidence>
<dbReference type="PROSITE" id="PS50043">
    <property type="entry name" value="HTH_LUXR_2"/>
    <property type="match status" value="1"/>
</dbReference>
<dbReference type="RefSeq" id="WP_208316572.1">
    <property type="nucleotide sequence ID" value="NZ_JAELYA010000011.1"/>
</dbReference>
<dbReference type="Gene3D" id="1.25.40.10">
    <property type="entry name" value="Tetratricopeptide repeat domain"/>
    <property type="match status" value="1"/>
</dbReference>
<comment type="caution">
    <text evidence="6">The sequence shown here is derived from an EMBL/GenBank/DDBJ whole genome shotgun (WGS) entry which is preliminary data.</text>
</comment>
<name>A0ABS3TY11_9PSED</name>
<dbReference type="SMART" id="SM00421">
    <property type="entry name" value="HTH_LUXR"/>
    <property type="match status" value="1"/>
</dbReference>
<dbReference type="Pfam" id="PF17874">
    <property type="entry name" value="TPR_MalT"/>
    <property type="match status" value="1"/>
</dbReference>
<organism evidence="6 7">
    <name type="scientific">Pseudomonas schmalbachii</name>
    <dbReference type="NCBI Taxonomy" id="2816993"/>
    <lineage>
        <taxon>Bacteria</taxon>
        <taxon>Pseudomonadati</taxon>
        <taxon>Pseudomonadota</taxon>
        <taxon>Gammaproteobacteria</taxon>
        <taxon>Pseudomonadales</taxon>
        <taxon>Pseudomonadaceae</taxon>
        <taxon>Pseudomonas</taxon>
    </lineage>
</organism>
<evidence type="ECO:0000256" key="1">
    <source>
        <dbReference type="ARBA" id="ARBA00023015"/>
    </source>
</evidence>
<evidence type="ECO:0000256" key="4">
    <source>
        <dbReference type="SAM" id="MobiDB-lite"/>
    </source>
</evidence>
<dbReference type="PRINTS" id="PR00038">
    <property type="entry name" value="HTHLUXR"/>
</dbReference>
<evidence type="ECO:0000313" key="7">
    <source>
        <dbReference type="Proteomes" id="UP000669060"/>
    </source>
</evidence>
<dbReference type="Proteomes" id="UP000669060">
    <property type="component" value="Unassembled WGS sequence"/>
</dbReference>
<feature type="region of interest" description="Disordered" evidence="4">
    <location>
        <begin position="1"/>
        <end position="26"/>
    </location>
</feature>
<dbReference type="InterPro" id="IPR016032">
    <property type="entry name" value="Sig_transdc_resp-reg_C-effctor"/>
</dbReference>
<dbReference type="InterPro" id="IPR000792">
    <property type="entry name" value="Tscrpt_reg_LuxR_C"/>
</dbReference>
<dbReference type="InterPro" id="IPR027417">
    <property type="entry name" value="P-loop_NTPase"/>
</dbReference>
<dbReference type="Pfam" id="PF00196">
    <property type="entry name" value="GerE"/>
    <property type="match status" value="1"/>
</dbReference>
<dbReference type="InterPro" id="IPR036388">
    <property type="entry name" value="WH-like_DNA-bd_sf"/>
</dbReference>
<gene>
    <name evidence="6" type="ORF">JFY56_22935</name>
</gene>
<sequence>MSKQNSHWTSTSPVLANERRTPPRTAGGIVARDLHERLLKARRLRCIVLSGPAGCGKTTTLSAWRQQLLPLGYDFAWLTLSAEDNELLQFLEYLFAGLAGIDPAISRQAALLEGRDSEAVERSMVTLVRGIATHPREVMLVLDDLHHLSDVGIHQALQWLIDYAPDNLHLVIASRGTPPLSLARLRSQGLALELGVLDLRFTPEETEQFLRSRLGEISAGDARRMHELTDGWAAGLQLLCVSHKKSRRGPGKPVQIRDVQAFIEFFETEVLGQLSSTDLELLLHMAVCNRFCASLCAALTGNPDAAGDAMALLARMESDNLFLIPLEGSGRETWYRLHPLLRETLLKHFDLLGAERQRAVHARAWAWLREHEHLEEAVRHAVLGGAAPEAAALVESLADPLYATGDQRKLIRLVRQLPAEEVDSRVTLGIVRARMQLFARDFGATTESLQRLQHSIPESDRPGRFRLAVQQAMLALQRDDSDAALAVLPMLLDPPVGTDPVSRGSCSNILTWLYLHRGEYRQARRIQSERPALLVDGKPLLGTASGILQGRCLAGLSLAMEGRMTQAERVYREVLHEAERCGKSGVDARCLASALLGEVLYELNEIDAAIQLLAGQVDLLERLSIPDSVLRVLVVLAGAQWLTGNQQEAFAYLDRLEEYATKLNLDRLLTYSLVRRIHWNLQLGELSAAENHLQRLDAIAARHRDVAHSALDEIRFLTTGARIRWHVALGNLEQAATALEPLIAVCEARERLLGATRLQMLAAVIDSHRGNHDAAREKVLTALRRGQQLGLMRTLLDIHPDALELIRQVAHGEKLDPLLAFYAERLLAQCTPTMIAPAEAADGSAVLPGMELLSERELEILHLLAQALPNKKIARALGLSPETVKWHLSNIYGKLGVSSRDEAVERMRDLTASSV</sequence>
<dbReference type="InterPro" id="IPR059106">
    <property type="entry name" value="WHD_MalT"/>
</dbReference>
<dbReference type="CDD" id="cd06170">
    <property type="entry name" value="LuxR_C_like"/>
    <property type="match status" value="1"/>
</dbReference>